<feature type="region of interest" description="Disordered" evidence="1">
    <location>
        <begin position="36"/>
        <end position="61"/>
    </location>
</feature>
<dbReference type="KEGG" id="cmic:caldi_23980"/>
<dbReference type="EMBL" id="AP025628">
    <property type="protein sequence ID" value="BDG61308.1"/>
    <property type="molecule type" value="Genomic_DNA"/>
</dbReference>
<sequence length="91" mass="9869">MHKYTCRRIDMQSPGPALTVVLRRALRCFRAAAPCGGARGAPSAENRHPLGTPAGAGACLPERKTRRRVPLCAMSGSITLKEARNSRERNL</sequence>
<keyword evidence="3" id="KW-1185">Reference proteome</keyword>
<dbReference type="Proteomes" id="UP001163687">
    <property type="component" value="Chromosome"/>
</dbReference>
<organism evidence="2 3">
    <name type="scientific">Caldinitratiruptor microaerophilus</name>
    <dbReference type="NCBI Taxonomy" id="671077"/>
    <lineage>
        <taxon>Bacteria</taxon>
        <taxon>Bacillati</taxon>
        <taxon>Bacillota</taxon>
        <taxon>Clostridia</taxon>
        <taxon>Eubacteriales</taxon>
        <taxon>Symbiobacteriaceae</taxon>
        <taxon>Caldinitratiruptor</taxon>
    </lineage>
</organism>
<proteinExistence type="predicted"/>
<accession>A0AA35G9C4</accession>
<protein>
    <submittedName>
        <fullName evidence="2">Uncharacterized protein</fullName>
    </submittedName>
</protein>
<name>A0AA35G9C4_9FIRM</name>
<reference evidence="2" key="1">
    <citation type="submission" date="2022-03" db="EMBL/GenBank/DDBJ databases">
        <title>Complete genome sequence of Caldinitratiruptor microaerophilus.</title>
        <authorList>
            <person name="Mukaiyama R."/>
            <person name="Nishiyama T."/>
            <person name="Ueda K."/>
        </authorList>
    </citation>
    <scope>NUCLEOTIDE SEQUENCE</scope>
    <source>
        <strain evidence="2">JCM 16183</strain>
    </source>
</reference>
<evidence type="ECO:0000313" key="3">
    <source>
        <dbReference type="Proteomes" id="UP001163687"/>
    </source>
</evidence>
<evidence type="ECO:0000313" key="2">
    <source>
        <dbReference type="EMBL" id="BDG61308.1"/>
    </source>
</evidence>
<evidence type="ECO:0000256" key="1">
    <source>
        <dbReference type="SAM" id="MobiDB-lite"/>
    </source>
</evidence>
<gene>
    <name evidence="2" type="ORF">caldi_23980</name>
</gene>
<dbReference type="AlphaFoldDB" id="A0AA35G9C4"/>